<dbReference type="GO" id="GO:0043565">
    <property type="term" value="F:sequence-specific DNA binding"/>
    <property type="evidence" value="ECO:0007669"/>
    <property type="project" value="InterPro"/>
</dbReference>
<evidence type="ECO:0000256" key="1">
    <source>
        <dbReference type="ARBA" id="ARBA00023015"/>
    </source>
</evidence>
<protein>
    <submittedName>
        <fullName evidence="5">AraC-type DNA-binding protein</fullName>
    </submittedName>
</protein>
<keyword evidence="6" id="KW-1185">Reference proteome</keyword>
<keyword evidence="3" id="KW-0804">Transcription</keyword>
<dbReference type="Proteomes" id="UP000190423">
    <property type="component" value="Unassembled WGS sequence"/>
</dbReference>
<dbReference type="AlphaFoldDB" id="A0A1T4LQF1"/>
<keyword evidence="1" id="KW-0805">Transcription regulation</keyword>
<gene>
    <name evidence="5" type="ORF">SAMN02745149_01682</name>
</gene>
<keyword evidence="2 5" id="KW-0238">DNA-binding</keyword>
<sequence length="317" mass="36414">MSIGTHETKIHGRLDFPYIVYTGKIPEFLHNYPLHWHEEFEIIYIEHGTGCISVQSRPYICTAGDVVLIPPQSVHDIRQTENKSMRYFNILFKFSLLEENENSVCYKKYFQPYTGDSQLSSFHLPKDSEMNRKIAPHIQELIAHRKEKYTTNELMIKSHLYAVLFEINSLLIPMTTQGKSMHSSIARLKPVLRYIQEEYQKEITVKEVAELSNLSESHFMKSFKNLTGISLIKYVNSVRLENAERLLKNTDKSVSEICEECGFHYFSYFIRAFKSTYGCTPGELRKKAAEAPVEKTSATAGKADFAHNASCCSSALP</sequence>
<dbReference type="PRINTS" id="PR00032">
    <property type="entry name" value="HTHARAC"/>
</dbReference>
<dbReference type="InterPro" id="IPR020449">
    <property type="entry name" value="Tscrpt_reg_AraC-type_HTH"/>
</dbReference>
<dbReference type="Gene3D" id="1.10.10.60">
    <property type="entry name" value="Homeodomain-like"/>
    <property type="match status" value="2"/>
</dbReference>
<dbReference type="PANTHER" id="PTHR43280">
    <property type="entry name" value="ARAC-FAMILY TRANSCRIPTIONAL REGULATOR"/>
    <property type="match status" value="1"/>
</dbReference>
<reference evidence="5 6" key="1">
    <citation type="submission" date="2017-02" db="EMBL/GenBank/DDBJ databases">
        <authorList>
            <person name="Peterson S.W."/>
        </authorList>
    </citation>
    <scope>NUCLEOTIDE SEQUENCE [LARGE SCALE GENOMIC DNA]</scope>
    <source>
        <strain evidence="5 6">ATCC BAA-908</strain>
    </source>
</reference>
<evidence type="ECO:0000313" key="5">
    <source>
        <dbReference type="EMBL" id="SJZ56915.1"/>
    </source>
</evidence>
<name>A0A1T4LQF1_TREPO</name>
<dbReference type="Gene3D" id="2.60.120.10">
    <property type="entry name" value="Jelly Rolls"/>
    <property type="match status" value="1"/>
</dbReference>
<dbReference type="PROSITE" id="PS01124">
    <property type="entry name" value="HTH_ARAC_FAMILY_2"/>
    <property type="match status" value="1"/>
</dbReference>
<dbReference type="SUPFAM" id="SSF46689">
    <property type="entry name" value="Homeodomain-like"/>
    <property type="match status" value="2"/>
</dbReference>
<evidence type="ECO:0000259" key="4">
    <source>
        <dbReference type="PROSITE" id="PS01124"/>
    </source>
</evidence>
<dbReference type="GeneID" id="78316965"/>
<dbReference type="InterPro" id="IPR014710">
    <property type="entry name" value="RmlC-like_jellyroll"/>
</dbReference>
<organism evidence="5 6">
    <name type="scientific">Treponema porcinum</name>
    <dbReference type="NCBI Taxonomy" id="261392"/>
    <lineage>
        <taxon>Bacteria</taxon>
        <taxon>Pseudomonadati</taxon>
        <taxon>Spirochaetota</taxon>
        <taxon>Spirochaetia</taxon>
        <taxon>Spirochaetales</taxon>
        <taxon>Treponemataceae</taxon>
        <taxon>Treponema</taxon>
    </lineage>
</organism>
<dbReference type="InterPro" id="IPR018062">
    <property type="entry name" value="HTH_AraC-typ_CS"/>
</dbReference>
<evidence type="ECO:0000256" key="3">
    <source>
        <dbReference type="ARBA" id="ARBA00023163"/>
    </source>
</evidence>
<proteinExistence type="predicted"/>
<evidence type="ECO:0000256" key="2">
    <source>
        <dbReference type="ARBA" id="ARBA00023125"/>
    </source>
</evidence>
<dbReference type="EMBL" id="FUWG01000012">
    <property type="protein sequence ID" value="SJZ56915.1"/>
    <property type="molecule type" value="Genomic_DNA"/>
</dbReference>
<dbReference type="PROSITE" id="PS00041">
    <property type="entry name" value="HTH_ARAC_FAMILY_1"/>
    <property type="match status" value="1"/>
</dbReference>
<dbReference type="GO" id="GO:0003700">
    <property type="term" value="F:DNA-binding transcription factor activity"/>
    <property type="evidence" value="ECO:0007669"/>
    <property type="project" value="InterPro"/>
</dbReference>
<dbReference type="SUPFAM" id="SSF51215">
    <property type="entry name" value="Regulatory protein AraC"/>
    <property type="match status" value="1"/>
</dbReference>
<dbReference type="InterPro" id="IPR037923">
    <property type="entry name" value="HTH-like"/>
</dbReference>
<dbReference type="STRING" id="261392.SAMN02745149_01682"/>
<dbReference type="OrthoDB" id="357304at2"/>
<accession>A0A1T4LQF1</accession>
<dbReference type="SMART" id="SM00342">
    <property type="entry name" value="HTH_ARAC"/>
    <property type="match status" value="1"/>
</dbReference>
<dbReference type="InterPro" id="IPR003313">
    <property type="entry name" value="AraC-bd"/>
</dbReference>
<dbReference type="Pfam" id="PF12833">
    <property type="entry name" value="HTH_18"/>
    <property type="match status" value="1"/>
</dbReference>
<feature type="domain" description="HTH araC/xylS-type" evidence="4">
    <location>
        <begin position="189"/>
        <end position="287"/>
    </location>
</feature>
<evidence type="ECO:0000313" key="6">
    <source>
        <dbReference type="Proteomes" id="UP000190423"/>
    </source>
</evidence>
<dbReference type="PANTHER" id="PTHR43280:SF34">
    <property type="entry name" value="ARAC-FAMILY TRANSCRIPTIONAL REGULATOR"/>
    <property type="match status" value="1"/>
</dbReference>
<dbReference type="RefSeq" id="WP_078933578.1">
    <property type="nucleotide sequence ID" value="NZ_FUWG01000012.1"/>
</dbReference>
<dbReference type="InterPro" id="IPR009057">
    <property type="entry name" value="Homeodomain-like_sf"/>
</dbReference>
<dbReference type="InterPro" id="IPR018060">
    <property type="entry name" value="HTH_AraC"/>
</dbReference>
<dbReference type="Pfam" id="PF02311">
    <property type="entry name" value="AraC_binding"/>
    <property type="match status" value="1"/>
</dbReference>